<accession>A0A1I5X6K8</accession>
<reference evidence="2" key="1">
    <citation type="submission" date="2016-10" db="EMBL/GenBank/DDBJ databases">
        <authorList>
            <person name="Varghese N."/>
            <person name="Submissions S."/>
        </authorList>
    </citation>
    <scope>NUCLEOTIDE SEQUENCE [LARGE SCALE GENOMIC DNA]</scope>
    <source>
        <strain evidence="2">OR362-8,ATCC BAA-1266,JCM 13504</strain>
    </source>
</reference>
<dbReference type="AlphaFoldDB" id="A0A1I5X6K8"/>
<protein>
    <recommendedName>
        <fullName evidence="3">DUF4249 domain-containing protein</fullName>
    </recommendedName>
</protein>
<dbReference type="PROSITE" id="PS51257">
    <property type="entry name" value="PROKAR_LIPOPROTEIN"/>
    <property type="match status" value="1"/>
</dbReference>
<dbReference type="Pfam" id="PF14054">
    <property type="entry name" value="DUF4249"/>
    <property type="match status" value="1"/>
</dbReference>
<dbReference type="OrthoDB" id="1062680at2"/>
<evidence type="ECO:0000313" key="1">
    <source>
        <dbReference type="EMBL" id="SFQ27635.1"/>
    </source>
</evidence>
<proteinExistence type="predicted"/>
<organism evidence="1 2">
    <name type="scientific">Hymenobacter arizonensis</name>
    <name type="common">Siccationidurans arizonensis</name>
    <dbReference type="NCBI Taxonomy" id="1227077"/>
    <lineage>
        <taxon>Bacteria</taxon>
        <taxon>Pseudomonadati</taxon>
        <taxon>Bacteroidota</taxon>
        <taxon>Cytophagia</taxon>
        <taxon>Cytophagales</taxon>
        <taxon>Hymenobacteraceae</taxon>
        <taxon>Hymenobacter</taxon>
    </lineage>
</organism>
<dbReference type="EMBL" id="FOXS01000002">
    <property type="protein sequence ID" value="SFQ27635.1"/>
    <property type="molecule type" value="Genomic_DNA"/>
</dbReference>
<name>A0A1I5X6K8_HYMAR</name>
<dbReference type="InterPro" id="IPR025345">
    <property type="entry name" value="DUF4249"/>
</dbReference>
<dbReference type="STRING" id="1227077.SAMN04515668_1677"/>
<dbReference type="Proteomes" id="UP000199029">
    <property type="component" value="Unassembled WGS sequence"/>
</dbReference>
<gene>
    <name evidence="1" type="ORF">SAMN04515668_1677</name>
</gene>
<sequence>MRTISASSFWPQWVLLGSLLALLAGCTDPYLPEATSSPPNYLVVDGFLNSEGVTTIRLSRTYAIASKTAPPAETRATVYIEDEAGARFMLFETVAGTYISTALVLNTARKYRLHLNTAGGKEYVSEYVPVKTTPPIDDVRWRTTNAGLDVLVDTHDDANATQYYRWEYDETWEITPPYRPVVEYVGGMMRSIAVPYPLLCWSNARSTTVLIDKTTALTRDVVANFRVRQLLTTSNLLNTRYSVLVQQHALTKEEYAYWELLRRNTESIGSLFDPQPAQLTGNVRSLTSETDLALGYVGAHSLTEKRIFISRRELPRTWPVQTGYESCIPPDSVFIDRPNPPPPNPARILQDAFTNKDYLPIEGINNRISILIGYTAQSRDCIDCRTRGTTVKPSFW</sequence>
<keyword evidence="2" id="KW-1185">Reference proteome</keyword>
<evidence type="ECO:0000313" key="2">
    <source>
        <dbReference type="Proteomes" id="UP000199029"/>
    </source>
</evidence>
<evidence type="ECO:0008006" key="3">
    <source>
        <dbReference type="Google" id="ProtNLM"/>
    </source>
</evidence>
<dbReference type="RefSeq" id="WP_092671002.1">
    <property type="nucleotide sequence ID" value="NZ_FOXS01000002.1"/>
</dbReference>